<organism evidence="2">
    <name type="scientific">marine metagenome</name>
    <dbReference type="NCBI Taxonomy" id="408172"/>
    <lineage>
        <taxon>unclassified sequences</taxon>
        <taxon>metagenomes</taxon>
        <taxon>ecological metagenomes</taxon>
    </lineage>
</organism>
<name>A0A382JUC1_9ZZZZ</name>
<reference evidence="2" key="1">
    <citation type="submission" date="2018-05" db="EMBL/GenBank/DDBJ databases">
        <authorList>
            <person name="Lanie J.A."/>
            <person name="Ng W.-L."/>
            <person name="Kazmierczak K.M."/>
            <person name="Andrzejewski T.M."/>
            <person name="Davidsen T.M."/>
            <person name="Wayne K.J."/>
            <person name="Tettelin H."/>
            <person name="Glass J.I."/>
            <person name="Rusch D."/>
            <person name="Podicherti R."/>
            <person name="Tsui H.-C.T."/>
            <person name="Winkler M.E."/>
        </authorList>
    </citation>
    <scope>NUCLEOTIDE SEQUENCE</scope>
</reference>
<sequence length="261" mass="27485">MKLIRLLGLCLVLGVSGAQAKKEVHERVKAPSDGEVEIENIAGSIQVEGWSQKAVEVTGSIGDDLELIVENKGDRTVVLVKYPERRDTRHQHAEISVRVPVASEVYIEAVSADVEGHSLSGPVSVETVSGSVEMDIQSKDADIESVSGDIELRATKAEIQVEAVSGDVEIHLQEGNVDAETVSGDVQVIAGKLQGGDVQSVSGDIAFNVSLAGGCRLDIESHSGDIDLALPSDSSVEIDLEAYSGDLHNRLGADQVGGDGR</sequence>
<feature type="non-terminal residue" evidence="2">
    <location>
        <position position="261"/>
    </location>
</feature>
<dbReference type="AlphaFoldDB" id="A0A382JUC1"/>
<dbReference type="InterPro" id="IPR025164">
    <property type="entry name" value="Toastrack_DUF4097"/>
</dbReference>
<protein>
    <recommendedName>
        <fullName evidence="1">DUF4097 domain-containing protein</fullName>
    </recommendedName>
</protein>
<dbReference type="Pfam" id="PF13349">
    <property type="entry name" value="DUF4097"/>
    <property type="match status" value="1"/>
</dbReference>
<accession>A0A382JUC1</accession>
<dbReference type="EMBL" id="UINC01076056">
    <property type="protein sequence ID" value="SVC14853.1"/>
    <property type="molecule type" value="Genomic_DNA"/>
</dbReference>
<evidence type="ECO:0000313" key="2">
    <source>
        <dbReference type="EMBL" id="SVC14853.1"/>
    </source>
</evidence>
<feature type="domain" description="DUF4097" evidence="1">
    <location>
        <begin position="45"/>
        <end position="251"/>
    </location>
</feature>
<proteinExistence type="predicted"/>
<gene>
    <name evidence="2" type="ORF">METZ01_LOCUS267707</name>
</gene>
<evidence type="ECO:0000259" key="1">
    <source>
        <dbReference type="Pfam" id="PF13349"/>
    </source>
</evidence>